<dbReference type="InterPro" id="IPR001647">
    <property type="entry name" value="HTH_TetR"/>
</dbReference>
<evidence type="ECO:0000256" key="2">
    <source>
        <dbReference type="PROSITE-ProRule" id="PRU00335"/>
    </source>
</evidence>
<dbReference type="RefSeq" id="WP_126522478.1">
    <property type="nucleotide sequence ID" value="NZ_RXNU01000014.1"/>
</dbReference>
<dbReference type="Proteomes" id="UP000267448">
    <property type="component" value="Unassembled WGS sequence"/>
</dbReference>
<reference evidence="4 5" key="1">
    <citation type="submission" date="2018-12" db="EMBL/GenBank/DDBJ databases">
        <authorList>
            <person name="Yu L."/>
        </authorList>
    </citation>
    <scope>NUCLEOTIDE SEQUENCE [LARGE SCALE GENOMIC DNA]</scope>
    <source>
        <strain evidence="4 5">HAW-EB2</strain>
    </source>
</reference>
<sequence>MTNKLGRPIGDSNVRQLLLEAARLLFCQFPYEKVSTRKIAEQAGVSAALIQYYFNNKFGLFEAMIIENFEPVTKKALQAKNNGDFDSICEVLRFYYKTMAEKPEYARLVFNLFTPNNGGGKRLLSPRIIKAIWAPGKTLLFEGVINDVGPSAKVNADMFRLSFLSLMVFPFLAPDILLKSHKITLNPDFFDQLAKHNLSMLRSSIGLAPKVPHVSSECCSNHKIQNR</sequence>
<dbReference type="OrthoDB" id="9151800at2"/>
<feature type="DNA-binding region" description="H-T-H motif" evidence="2">
    <location>
        <begin position="35"/>
        <end position="54"/>
    </location>
</feature>
<gene>
    <name evidence="4" type="ORF">EKG38_20235</name>
</gene>
<dbReference type="InterPro" id="IPR009057">
    <property type="entry name" value="Homeodomain-like_sf"/>
</dbReference>
<proteinExistence type="predicted"/>
<dbReference type="EMBL" id="RXNU01000014">
    <property type="protein sequence ID" value="RTR37261.1"/>
    <property type="molecule type" value="Genomic_DNA"/>
</dbReference>
<dbReference type="Pfam" id="PF00440">
    <property type="entry name" value="TetR_N"/>
    <property type="match status" value="1"/>
</dbReference>
<dbReference type="PANTHER" id="PTHR30055:SF233">
    <property type="entry name" value="REGULATORY PROTEIN TETR"/>
    <property type="match status" value="1"/>
</dbReference>
<comment type="caution">
    <text evidence="4">The sequence shown here is derived from an EMBL/GenBank/DDBJ whole genome shotgun (WGS) entry which is preliminary data.</text>
</comment>
<feature type="domain" description="HTH tetR-type" evidence="3">
    <location>
        <begin position="12"/>
        <end position="72"/>
    </location>
</feature>
<name>A0A431WPB5_9GAMM</name>
<keyword evidence="5" id="KW-1185">Reference proteome</keyword>
<dbReference type="Gene3D" id="1.10.357.10">
    <property type="entry name" value="Tetracycline Repressor, domain 2"/>
    <property type="match status" value="1"/>
</dbReference>
<dbReference type="SUPFAM" id="SSF46689">
    <property type="entry name" value="Homeodomain-like"/>
    <property type="match status" value="1"/>
</dbReference>
<dbReference type="InterPro" id="IPR050109">
    <property type="entry name" value="HTH-type_TetR-like_transc_reg"/>
</dbReference>
<evidence type="ECO:0000256" key="1">
    <source>
        <dbReference type="ARBA" id="ARBA00023125"/>
    </source>
</evidence>
<dbReference type="PANTHER" id="PTHR30055">
    <property type="entry name" value="HTH-TYPE TRANSCRIPTIONAL REGULATOR RUTR"/>
    <property type="match status" value="1"/>
</dbReference>
<protein>
    <submittedName>
        <fullName evidence="4">TetR/AcrR family transcriptional regulator</fullName>
    </submittedName>
</protein>
<evidence type="ECO:0000313" key="4">
    <source>
        <dbReference type="EMBL" id="RTR37261.1"/>
    </source>
</evidence>
<evidence type="ECO:0000313" key="5">
    <source>
        <dbReference type="Proteomes" id="UP000267448"/>
    </source>
</evidence>
<organism evidence="4 5">
    <name type="scientific">Shewanella canadensis</name>
    <dbReference type="NCBI Taxonomy" id="271096"/>
    <lineage>
        <taxon>Bacteria</taxon>
        <taxon>Pseudomonadati</taxon>
        <taxon>Pseudomonadota</taxon>
        <taxon>Gammaproteobacteria</taxon>
        <taxon>Alteromonadales</taxon>
        <taxon>Shewanellaceae</taxon>
        <taxon>Shewanella</taxon>
    </lineage>
</organism>
<accession>A0A431WPB5</accession>
<dbReference type="GO" id="GO:0003700">
    <property type="term" value="F:DNA-binding transcription factor activity"/>
    <property type="evidence" value="ECO:0007669"/>
    <property type="project" value="TreeGrafter"/>
</dbReference>
<keyword evidence="1 2" id="KW-0238">DNA-binding</keyword>
<evidence type="ECO:0000259" key="3">
    <source>
        <dbReference type="PROSITE" id="PS50977"/>
    </source>
</evidence>
<dbReference type="PRINTS" id="PR00455">
    <property type="entry name" value="HTHTETR"/>
</dbReference>
<dbReference type="GO" id="GO:0000976">
    <property type="term" value="F:transcription cis-regulatory region binding"/>
    <property type="evidence" value="ECO:0007669"/>
    <property type="project" value="TreeGrafter"/>
</dbReference>
<dbReference type="PROSITE" id="PS50977">
    <property type="entry name" value="HTH_TETR_2"/>
    <property type="match status" value="1"/>
</dbReference>
<dbReference type="AlphaFoldDB" id="A0A431WPB5"/>